<protein>
    <recommendedName>
        <fullName evidence="3">Sulfotransferase</fullName>
    </recommendedName>
</protein>
<reference evidence="1 2" key="1">
    <citation type="submission" date="2022-01" db="EMBL/GenBank/DDBJ databases">
        <authorList>
            <person name="Xiong W."/>
            <person name="Schranz E."/>
        </authorList>
    </citation>
    <scope>NUCLEOTIDE SEQUENCE [LARGE SCALE GENOMIC DNA]</scope>
</reference>
<evidence type="ECO:0000313" key="2">
    <source>
        <dbReference type="Proteomes" id="UP001157418"/>
    </source>
</evidence>
<organism evidence="1 2">
    <name type="scientific">Lactuca virosa</name>
    <dbReference type="NCBI Taxonomy" id="75947"/>
    <lineage>
        <taxon>Eukaryota</taxon>
        <taxon>Viridiplantae</taxon>
        <taxon>Streptophyta</taxon>
        <taxon>Embryophyta</taxon>
        <taxon>Tracheophyta</taxon>
        <taxon>Spermatophyta</taxon>
        <taxon>Magnoliopsida</taxon>
        <taxon>eudicotyledons</taxon>
        <taxon>Gunneridae</taxon>
        <taxon>Pentapetalae</taxon>
        <taxon>asterids</taxon>
        <taxon>campanulids</taxon>
        <taxon>Asterales</taxon>
        <taxon>Asteraceae</taxon>
        <taxon>Cichorioideae</taxon>
        <taxon>Cichorieae</taxon>
        <taxon>Lactucinae</taxon>
        <taxon>Lactuca</taxon>
    </lineage>
</organism>
<sequence>MKLISNRIKPKSPLYTEMIVNGCKFEGHFVTNIINQFASDSMTYVFIFRNARQISVYLIFRRCFVQDE</sequence>
<accession>A0AAU9M8X5</accession>
<dbReference type="Proteomes" id="UP001157418">
    <property type="component" value="Unassembled WGS sequence"/>
</dbReference>
<dbReference type="EMBL" id="CAKMRJ010001491">
    <property type="protein sequence ID" value="CAH1424299.1"/>
    <property type="molecule type" value="Genomic_DNA"/>
</dbReference>
<comment type="caution">
    <text evidence="1">The sequence shown here is derived from an EMBL/GenBank/DDBJ whole genome shotgun (WGS) entry which is preliminary data.</text>
</comment>
<gene>
    <name evidence="1" type="ORF">LVIROSA_LOCUS11512</name>
</gene>
<proteinExistence type="predicted"/>
<keyword evidence="2" id="KW-1185">Reference proteome</keyword>
<dbReference type="AlphaFoldDB" id="A0AAU9M8X5"/>
<name>A0AAU9M8X5_9ASTR</name>
<evidence type="ECO:0000313" key="1">
    <source>
        <dbReference type="EMBL" id="CAH1424299.1"/>
    </source>
</evidence>
<evidence type="ECO:0008006" key="3">
    <source>
        <dbReference type="Google" id="ProtNLM"/>
    </source>
</evidence>